<name>A0A518E078_9BACT</name>
<dbReference type="SUPFAM" id="SSF50998">
    <property type="entry name" value="Quinoprotein alcohol dehydrogenase-like"/>
    <property type="match status" value="1"/>
</dbReference>
<dbReference type="EMBL" id="CP036433">
    <property type="protein sequence ID" value="QDU97479.1"/>
    <property type="molecule type" value="Genomic_DNA"/>
</dbReference>
<gene>
    <name evidence="2" type="ORF">Pla8534_53270</name>
</gene>
<dbReference type="PANTHER" id="PTHR34512">
    <property type="entry name" value="CELL SURFACE PROTEIN"/>
    <property type="match status" value="1"/>
</dbReference>
<keyword evidence="3" id="KW-1185">Reference proteome</keyword>
<dbReference type="KEGG" id="lcre:Pla8534_53270"/>
<dbReference type="InterPro" id="IPR015943">
    <property type="entry name" value="WD40/YVTN_repeat-like_dom_sf"/>
</dbReference>
<reference evidence="2 3" key="1">
    <citation type="submission" date="2019-02" db="EMBL/GenBank/DDBJ databases">
        <title>Deep-cultivation of Planctomycetes and their phenomic and genomic characterization uncovers novel biology.</title>
        <authorList>
            <person name="Wiegand S."/>
            <person name="Jogler M."/>
            <person name="Boedeker C."/>
            <person name="Pinto D."/>
            <person name="Vollmers J."/>
            <person name="Rivas-Marin E."/>
            <person name="Kohn T."/>
            <person name="Peeters S.H."/>
            <person name="Heuer A."/>
            <person name="Rast P."/>
            <person name="Oberbeckmann S."/>
            <person name="Bunk B."/>
            <person name="Jeske O."/>
            <person name="Meyerdierks A."/>
            <person name="Storesund J.E."/>
            <person name="Kallscheuer N."/>
            <person name="Luecker S."/>
            <person name="Lage O.M."/>
            <person name="Pohl T."/>
            <person name="Merkel B.J."/>
            <person name="Hornburger P."/>
            <person name="Mueller R.-W."/>
            <person name="Bruemmer F."/>
            <person name="Labrenz M."/>
            <person name="Spormann A.M."/>
            <person name="Op den Camp H."/>
            <person name="Overmann J."/>
            <person name="Amann R."/>
            <person name="Jetten M.S.M."/>
            <person name="Mascher T."/>
            <person name="Medema M.H."/>
            <person name="Devos D.P."/>
            <person name="Kaster A.-K."/>
            <person name="Ovreas L."/>
            <person name="Rohde M."/>
            <person name="Galperin M.Y."/>
            <person name="Jogler C."/>
        </authorList>
    </citation>
    <scope>NUCLEOTIDE SEQUENCE [LARGE SCALE GENOMIC DNA]</scope>
    <source>
        <strain evidence="2 3">Pla85_3_4</strain>
    </source>
</reference>
<organism evidence="2 3">
    <name type="scientific">Lignipirellula cremea</name>
    <dbReference type="NCBI Taxonomy" id="2528010"/>
    <lineage>
        <taxon>Bacteria</taxon>
        <taxon>Pseudomonadati</taxon>
        <taxon>Planctomycetota</taxon>
        <taxon>Planctomycetia</taxon>
        <taxon>Pirellulales</taxon>
        <taxon>Pirellulaceae</taxon>
        <taxon>Lignipirellula</taxon>
    </lineage>
</organism>
<evidence type="ECO:0000313" key="2">
    <source>
        <dbReference type="EMBL" id="QDU97479.1"/>
    </source>
</evidence>
<dbReference type="Gene3D" id="2.40.10.480">
    <property type="match status" value="1"/>
</dbReference>
<evidence type="ECO:0000313" key="3">
    <source>
        <dbReference type="Proteomes" id="UP000317648"/>
    </source>
</evidence>
<dbReference type="AlphaFoldDB" id="A0A518E078"/>
<dbReference type="Proteomes" id="UP000317648">
    <property type="component" value="Chromosome"/>
</dbReference>
<dbReference type="RefSeq" id="WP_197442590.1">
    <property type="nucleotide sequence ID" value="NZ_CP036433.1"/>
</dbReference>
<dbReference type="InterPro" id="IPR011047">
    <property type="entry name" value="Quinoprotein_ADH-like_sf"/>
</dbReference>
<accession>A0A518E078</accession>
<sequence length="433" mass="47245">MRIHKTLPKRGPFAGASLLRVACLGVVLSVWPIADLVQAQEWTRFRGPNGSGVSTASTVPVEWTADDYNWRVELPGVGHSSPVLWGDRVFLTCADLAAGQGFLVCLDTATGEEQWRQTFPLQKYKKHAQNSFATPTPVVDAERVYMLWQSPQTSQICAFTHQGDEVWRSDLGEFKAGHGSAVSLVEYDGMIYFCNDQTGPSYLLALDAATGAERWKLPRETDRACYSTPCIYAPTGRPVELIVSHSYEGITSHNPQTGEQLWRMTPFGDFQQRACASPIIAGELVIACSGFATAEKNVVVVKPPHAGGPEKPEEAYRLTKTAPHVPTPLVHGDRIYLWNDRGIATCADLATGKTIWVQRVGGNYFGSPVWIDGKLYCIDTDGVVSVISASDEYELLARNPLDEGSCATPAVAGGVLYLRTDKHLVSLGGEKSK</sequence>
<feature type="domain" description="Pyrrolo-quinoline quinone repeat" evidence="1">
    <location>
        <begin position="250"/>
        <end position="420"/>
    </location>
</feature>
<feature type="domain" description="Pyrrolo-quinoline quinone repeat" evidence="1">
    <location>
        <begin position="70"/>
        <end position="221"/>
    </location>
</feature>
<dbReference type="InterPro" id="IPR002372">
    <property type="entry name" value="PQQ_rpt_dom"/>
</dbReference>
<protein>
    <submittedName>
        <fullName evidence="2">Outer membrane biogenesis protein BamB</fullName>
    </submittedName>
</protein>
<evidence type="ECO:0000259" key="1">
    <source>
        <dbReference type="Pfam" id="PF13360"/>
    </source>
</evidence>
<dbReference type="InterPro" id="IPR018391">
    <property type="entry name" value="PQQ_b-propeller_rpt"/>
</dbReference>
<dbReference type="SMART" id="SM00564">
    <property type="entry name" value="PQQ"/>
    <property type="match status" value="3"/>
</dbReference>
<proteinExistence type="predicted"/>
<dbReference type="Gene3D" id="2.130.10.10">
    <property type="entry name" value="YVTN repeat-like/Quinoprotein amine dehydrogenase"/>
    <property type="match status" value="1"/>
</dbReference>
<dbReference type="Pfam" id="PF13360">
    <property type="entry name" value="PQQ_2"/>
    <property type="match status" value="2"/>
</dbReference>
<dbReference type="PANTHER" id="PTHR34512:SF30">
    <property type="entry name" value="OUTER MEMBRANE PROTEIN ASSEMBLY FACTOR BAMB"/>
    <property type="match status" value="1"/>
</dbReference>